<accession>A0ABS1ISL9</accession>
<evidence type="ECO:0000313" key="1">
    <source>
        <dbReference type="EMBL" id="MBK5144677.1"/>
    </source>
</evidence>
<proteinExistence type="predicted"/>
<gene>
    <name evidence="1" type="ORF">I2494_13290</name>
</gene>
<organism evidence="1 2">
    <name type="scientific">Limnobaculum allomyrinae</name>
    <dbReference type="NCBI Taxonomy" id="2791986"/>
    <lineage>
        <taxon>Bacteria</taxon>
        <taxon>Pseudomonadati</taxon>
        <taxon>Pseudomonadota</taxon>
        <taxon>Gammaproteobacteria</taxon>
        <taxon>Enterobacterales</taxon>
        <taxon>Budviciaceae</taxon>
        <taxon>Limnobaculum</taxon>
    </lineage>
</organism>
<sequence>MTQLDASAIKEVRDLALAEHLTHDLSETTFSAVVLPEGYRIQRLEHLNEMRDRFRGCMNTTSIDDFVRYSIQNAMFESNPAGCFINADAMEAVSIFNIGSIIEPGHADNTASIALKKTAPFRALLDINGRKNRQKDLAEWLEDWRDYLLAFDAEGNEMIIKQAVSAIRRISIEAMSTSDHEDQDFSAKRSVMESVEAKSKETMPVAFEFKCVPYEGLTDRRFSLRLSILASDTPQLVLRIIQLETAEEAIATEFRDLLIEKFTDKPVNTFIGSFKA</sequence>
<dbReference type="Proteomes" id="UP001296921">
    <property type="component" value="Unassembled WGS sequence"/>
</dbReference>
<reference evidence="1 2" key="1">
    <citation type="submission" date="2020-11" db="EMBL/GenBank/DDBJ databases">
        <title>Insectihabitans protaetiae gen. nov. sp. nov. and Insectihabitans allomyrinae sp. nov., isolated from larvae of Protaetia brevitarsis seulensis and Allomyrina dichotoma, respectively.</title>
        <authorList>
            <person name="Lee S.D."/>
            <person name="Byeon Y.-S."/>
            <person name="Kim S.-M."/>
            <person name="Yang H.L."/>
            <person name="Kim I.S."/>
        </authorList>
    </citation>
    <scope>NUCLEOTIDE SEQUENCE [LARGE SCALE GENOMIC DNA]</scope>
    <source>
        <strain evidence="1 2">BWR-B9</strain>
    </source>
</reference>
<dbReference type="Pfam" id="PF10065">
    <property type="entry name" value="DUF2303"/>
    <property type="match status" value="1"/>
</dbReference>
<keyword evidence="2" id="KW-1185">Reference proteome</keyword>
<evidence type="ECO:0000313" key="2">
    <source>
        <dbReference type="Proteomes" id="UP001296921"/>
    </source>
</evidence>
<dbReference type="RefSeq" id="WP_218468817.1">
    <property type="nucleotide sequence ID" value="NZ_JADRCR010000007.1"/>
</dbReference>
<name>A0ABS1ISL9_9GAMM</name>
<dbReference type="EMBL" id="JADRCR010000007">
    <property type="protein sequence ID" value="MBK5144677.1"/>
    <property type="molecule type" value="Genomic_DNA"/>
</dbReference>
<dbReference type="InterPro" id="IPR019276">
    <property type="entry name" value="DUF2303"/>
</dbReference>
<protein>
    <submittedName>
        <fullName evidence="1">DUF2303 family protein</fullName>
    </submittedName>
</protein>
<comment type="caution">
    <text evidence="1">The sequence shown here is derived from an EMBL/GenBank/DDBJ whole genome shotgun (WGS) entry which is preliminary data.</text>
</comment>